<dbReference type="Proteomes" id="UP000038040">
    <property type="component" value="Unplaced"/>
</dbReference>
<evidence type="ECO:0000313" key="2">
    <source>
        <dbReference type="Proteomes" id="UP000038040"/>
    </source>
</evidence>
<name>A0A0N4UPW7_DRAME</name>
<sequence>MTNETVSVRQHERKINSLNSVGDSDDLAIFSSTTRNDDQNFPIIEIWKEEKNAERERVLPENFETKWNNADYKHEIEIYHAQKGFSILEVVRGLDRCRLISQHREPDLFPRLSTESLLQIGYKCGNNKSELYSQLYELAIERNKRIRICLNNSINKKLACNISERSRIGRVESGVNYRVERRCQETAHDSAMERKILRLTLSLTASNHQCLMRIMDDNGRNH</sequence>
<evidence type="ECO:0000313" key="3">
    <source>
        <dbReference type="Proteomes" id="UP000274756"/>
    </source>
</evidence>
<dbReference type="OrthoDB" id="5794013at2759"/>
<gene>
    <name evidence="1" type="ORF">DME_LOCUS3563</name>
</gene>
<protein>
    <submittedName>
        <fullName evidence="1 4">Uncharacterized protein</fullName>
    </submittedName>
</protein>
<reference evidence="1 3" key="2">
    <citation type="submission" date="2018-11" db="EMBL/GenBank/DDBJ databases">
        <authorList>
            <consortium name="Pathogen Informatics"/>
        </authorList>
    </citation>
    <scope>NUCLEOTIDE SEQUENCE [LARGE SCALE GENOMIC DNA]</scope>
</reference>
<accession>A0A0N4UPW7</accession>
<evidence type="ECO:0000313" key="1">
    <source>
        <dbReference type="EMBL" id="VDN53590.1"/>
    </source>
</evidence>
<dbReference type="Proteomes" id="UP000274756">
    <property type="component" value="Unassembled WGS sequence"/>
</dbReference>
<proteinExistence type="predicted"/>
<dbReference type="STRING" id="318479.A0A0N4UPW7"/>
<dbReference type="AlphaFoldDB" id="A0A0N4UPW7"/>
<evidence type="ECO:0000313" key="4">
    <source>
        <dbReference type="WBParaSite" id="DME_0001002801-mRNA-1"/>
    </source>
</evidence>
<reference evidence="4" key="1">
    <citation type="submission" date="2017-02" db="UniProtKB">
        <authorList>
            <consortium name="WormBaseParasite"/>
        </authorList>
    </citation>
    <scope>IDENTIFICATION</scope>
</reference>
<dbReference type="WBParaSite" id="DME_0001002801-mRNA-1">
    <property type="protein sequence ID" value="DME_0001002801-mRNA-1"/>
    <property type="gene ID" value="DME_0001002801"/>
</dbReference>
<keyword evidence="3" id="KW-1185">Reference proteome</keyword>
<organism evidence="2 4">
    <name type="scientific">Dracunculus medinensis</name>
    <name type="common">Guinea worm</name>
    <dbReference type="NCBI Taxonomy" id="318479"/>
    <lineage>
        <taxon>Eukaryota</taxon>
        <taxon>Metazoa</taxon>
        <taxon>Ecdysozoa</taxon>
        <taxon>Nematoda</taxon>
        <taxon>Chromadorea</taxon>
        <taxon>Rhabditida</taxon>
        <taxon>Spirurina</taxon>
        <taxon>Dracunculoidea</taxon>
        <taxon>Dracunculidae</taxon>
        <taxon>Dracunculus</taxon>
    </lineage>
</organism>
<dbReference type="EMBL" id="UYYG01000150">
    <property type="protein sequence ID" value="VDN53590.1"/>
    <property type="molecule type" value="Genomic_DNA"/>
</dbReference>